<keyword evidence="3" id="KW-1185">Reference proteome</keyword>
<organism evidence="2 3">
    <name type="scientific">Ladona fulva</name>
    <name type="common">Scarce chaser dragonfly</name>
    <name type="synonym">Libellula fulva</name>
    <dbReference type="NCBI Taxonomy" id="123851"/>
    <lineage>
        <taxon>Eukaryota</taxon>
        <taxon>Metazoa</taxon>
        <taxon>Ecdysozoa</taxon>
        <taxon>Arthropoda</taxon>
        <taxon>Hexapoda</taxon>
        <taxon>Insecta</taxon>
        <taxon>Pterygota</taxon>
        <taxon>Palaeoptera</taxon>
        <taxon>Odonata</taxon>
        <taxon>Epiprocta</taxon>
        <taxon>Anisoptera</taxon>
        <taxon>Libelluloidea</taxon>
        <taxon>Libellulidae</taxon>
        <taxon>Ladona</taxon>
    </lineage>
</organism>
<dbReference type="GO" id="GO:0051015">
    <property type="term" value="F:actin filament binding"/>
    <property type="evidence" value="ECO:0007669"/>
    <property type="project" value="TreeGrafter"/>
</dbReference>
<gene>
    <name evidence="2" type="ORF">J437_LFUL010475</name>
</gene>
<dbReference type="FunFam" id="1.10.418.10:FF:000013">
    <property type="entry name" value="IQ motif containing GTPase activating protein 1"/>
    <property type="match status" value="1"/>
</dbReference>
<dbReference type="InterPro" id="IPR036872">
    <property type="entry name" value="CH_dom_sf"/>
</dbReference>
<dbReference type="InterPro" id="IPR001715">
    <property type="entry name" value="CH_dom"/>
</dbReference>
<dbReference type="Proteomes" id="UP000792457">
    <property type="component" value="Unassembled WGS sequence"/>
</dbReference>
<dbReference type="GO" id="GO:0005516">
    <property type="term" value="F:calmodulin binding"/>
    <property type="evidence" value="ECO:0007669"/>
    <property type="project" value="TreeGrafter"/>
</dbReference>
<evidence type="ECO:0000313" key="3">
    <source>
        <dbReference type="Proteomes" id="UP000792457"/>
    </source>
</evidence>
<proteinExistence type="predicted"/>
<dbReference type="Gene3D" id="1.10.418.10">
    <property type="entry name" value="Calponin-like domain"/>
    <property type="match status" value="1"/>
</dbReference>
<dbReference type="EMBL" id="KZ309015">
    <property type="protein sequence ID" value="KAG8236341.1"/>
    <property type="molecule type" value="Genomic_DNA"/>
</dbReference>
<dbReference type="PROSITE" id="PS50021">
    <property type="entry name" value="CH"/>
    <property type="match status" value="1"/>
</dbReference>
<protein>
    <recommendedName>
        <fullName evidence="1">Calponin-homology (CH) domain-containing protein</fullName>
    </recommendedName>
</protein>
<evidence type="ECO:0000259" key="1">
    <source>
        <dbReference type="PROSITE" id="PS50021"/>
    </source>
</evidence>
<sequence length="204" mass="23403">MDEIRQRNIAYQYLCHLEEAKKWLESCLKEALPPTTELEEHLRNGVYLAKIGHFISPETVCSNKIYDFEQKRYRVSGLQFRHTDNISYWLKSLSAVGLPQTFHPETTDVYDKKNMPRVIYCLHALSTHLFKLGKAPLMQDLYGQVDFTDDEINAVCKELEKYGIQMPPFQKIGGILTNDLDGDKAQLHAAVIAINEAIDRQVSG</sequence>
<dbReference type="SMART" id="SM00033">
    <property type="entry name" value="CH"/>
    <property type="match status" value="1"/>
</dbReference>
<dbReference type="Pfam" id="PF00307">
    <property type="entry name" value="CH"/>
    <property type="match status" value="1"/>
</dbReference>
<name>A0A8K0KJD5_LADFU</name>
<dbReference type="OrthoDB" id="775356at2759"/>
<dbReference type="AlphaFoldDB" id="A0A8K0KJD5"/>
<dbReference type="GO" id="GO:1903479">
    <property type="term" value="P:mitotic actomyosin contractile ring assembly actin filament organization"/>
    <property type="evidence" value="ECO:0007669"/>
    <property type="project" value="TreeGrafter"/>
</dbReference>
<evidence type="ECO:0000313" key="2">
    <source>
        <dbReference type="EMBL" id="KAG8236341.1"/>
    </source>
</evidence>
<reference evidence="2" key="2">
    <citation type="submission" date="2017-10" db="EMBL/GenBank/DDBJ databases">
        <title>Ladona fulva Genome sequencing and assembly.</title>
        <authorList>
            <person name="Murali S."/>
            <person name="Richards S."/>
            <person name="Bandaranaike D."/>
            <person name="Bellair M."/>
            <person name="Blankenburg K."/>
            <person name="Chao H."/>
            <person name="Dinh H."/>
            <person name="Doddapaneni H."/>
            <person name="Dugan-Rocha S."/>
            <person name="Elkadiri S."/>
            <person name="Gnanaolivu R."/>
            <person name="Hernandez B."/>
            <person name="Skinner E."/>
            <person name="Javaid M."/>
            <person name="Lee S."/>
            <person name="Li M."/>
            <person name="Ming W."/>
            <person name="Munidasa M."/>
            <person name="Muniz J."/>
            <person name="Nguyen L."/>
            <person name="Hughes D."/>
            <person name="Osuji N."/>
            <person name="Pu L.-L."/>
            <person name="Puazo M."/>
            <person name="Qu C."/>
            <person name="Quiroz J."/>
            <person name="Raj R."/>
            <person name="Weissenberger G."/>
            <person name="Xin Y."/>
            <person name="Zou X."/>
            <person name="Han Y."/>
            <person name="Worley K."/>
            <person name="Muzny D."/>
            <person name="Gibbs R."/>
        </authorList>
    </citation>
    <scope>NUCLEOTIDE SEQUENCE</scope>
    <source>
        <strain evidence="2">Sampled in the wild</strain>
    </source>
</reference>
<dbReference type="PANTHER" id="PTHR14149:SF14">
    <property type="entry name" value="CALPONIN-HOMOLOGY (CH) DOMAIN-CONTAINING PROTEIN"/>
    <property type="match status" value="1"/>
</dbReference>
<dbReference type="GO" id="GO:0005938">
    <property type="term" value="C:cell cortex"/>
    <property type="evidence" value="ECO:0007669"/>
    <property type="project" value="TreeGrafter"/>
</dbReference>
<feature type="domain" description="Calponin-homology (CH)" evidence="1">
    <location>
        <begin position="14"/>
        <end position="129"/>
    </location>
</feature>
<dbReference type="SUPFAM" id="SSF47576">
    <property type="entry name" value="Calponin-homology domain, CH-domain"/>
    <property type="match status" value="1"/>
</dbReference>
<comment type="caution">
    <text evidence="2">The sequence shown here is derived from an EMBL/GenBank/DDBJ whole genome shotgun (WGS) entry which is preliminary data.</text>
</comment>
<dbReference type="PANTHER" id="PTHR14149">
    <property type="entry name" value="RAS GTPASE-ACTIVATING PROTEIN WITH IQ MOTIF"/>
    <property type="match status" value="1"/>
</dbReference>
<reference evidence="2" key="1">
    <citation type="submission" date="2013-04" db="EMBL/GenBank/DDBJ databases">
        <authorList>
            <person name="Qu J."/>
            <person name="Murali S.C."/>
            <person name="Bandaranaike D."/>
            <person name="Bellair M."/>
            <person name="Blankenburg K."/>
            <person name="Chao H."/>
            <person name="Dinh H."/>
            <person name="Doddapaneni H."/>
            <person name="Downs B."/>
            <person name="Dugan-Rocha S."/>
            <person name="Elkadiri S."/>
            <person name="Gnanaolivu R.D."/>
            <person name="Hernandez B."/>
            <person name="Javaid M."/>
            <person name="Jayaseelan J.C."/>
            <person name="Lee S."/>
            <person name="Li M."/>
            <person name="Ming W."/>
            <person name="Munidasa M."/>
            <person name="Muniz J."/>
            <person name="Nguyen L."/>
            <person name="Ongeri F."/>
            <person name="Osuji N."/>
            <person name="Pu L.-L."/>
            <person name="Puazo M."/>
            <person name="Qu C."/>
            <person name="Quiroz J."/>
            <person name="Raj R."/>
            <person name="Weissenberger G."/>
            <person name="Xin Y."/>
            <person name="Zou X."/>
            <person name="Han Y."/>
            <person name="Richards S."/>
            <person name="Worley K."/>
            <person name="Muzny D."/>
            <person name="Gibbs R."/>
        </authorList>
    </citation>
    <scope>NUCLEOTIDE SEQUENCE</scope>
    <source>
        <strain evidence="2">Sampled in the wild</strain>
    </source>
</reference>
<dbReference type="GO" id="GO:0005096">
    <property type="term" value="F:GTPase activator activity"/>
    <property type="evidence" value="ECO:0007669"/>
    <property type="project" value="TreeGrafter"/>
</dbReference>
<accession>A0A8K0KJD5</accession>